<comment type="caution">
    <text evidence="1">The sequence shown here is derived from an EMBL/GenBank/DDBJ whole genome shotgun (WGS) entry which is preliminary data.</text>
</comment>
<sequence>MTPYTQQGRWLLTTTSLLLVGCGNGNADQSWTDYHSQLASNLSIAAIERDAPPNIGAFPERRQRLIDIPETREGMLNIYALRECNITSLVAARNNQLGRVAPPSQHWLYERTLWQRLNVCWNSDVPDGLSDDNKSRLAQLTELKTAQLPAVSWNAIFGSEEWEKSFSRASSPLDSTELPAIDDHLAAVTYLEQMVLHQFSNDWQHDSATLENHLKTLQERPLTAEVLRSVLLAHQRLTEANEALASKLPDATECLQDNFPTWLNNVEQVSQQWLTAINQFIDTHTVTPPIAVKNYQQTWLSMRNPQAPWQQFQQVKAEHLALRNQFKRC</sequence>
<evidence type="ECO:0000313" key="2">
    <source>
        <dbReference type="Proteomes" id="UP000480312"/>
    </source>
</evidence>
<dbReference type="AlphaFoldDB" id="A0A7C9P4D1"/>
<dbReference type="RefSeq" id="WP_162219512.1">
    <property type="nucleotide sequence ID" value="NZ_JAAEHK010000021.1"/>
</dbReference>
<dbReference type="InterPro" id="IPR021431">
    <property type="entry name" value="DUF3080"/>
</dbReference>
<evidence type="ECO:0000313" key="1">
    <source>
        <dbReference type="EMBL" id="NDL71656.1"/>
    </source>
</evidence>
<proteinExistence type="predicted"/>
<dbReference type="EMBL" id="JAAEHK010000021">
    <property type="protein sequence ID" value="NDL71656.1"/>
    <property type="molecule type" value="Genomic_DNA"/>
</dbReference>
<organism evidence="1 2">
    <name type="scientific">Vreelandella alkaliphila</name>
    <dbReference type="NCBI Taxonomy" id="272774"/>
    <lineage>
        <taxon>Bacteria</taxon>
        <taxon>Pseudomonadati</taxon>
        <taxon>Pseudomonadota</taxon>
        <taxon>Gammaproteobacteria</taxon>
        <taxon>Oceanospirillales</taxon>
        <taxon>Halomonadaceae</taxon>
        <taxon>Vreelandella</taxon>
    </lineage>
</organism>
<reference evidence="1 2" key="1">
    <citation type="submission" date="2020-01" db="EMBL/GenBank/DDBJ databases">
        <title>Whole genome sequencing of Halomonas alkaliphila strain LS44.</title>
        <authorList>
            <person name="Kumar S."/>
            <person name="Paul D."/>
            <person name="Shouche Y."/>
            <person name="Suryavanshi M.V."/>
        </authorList>
    </citation>
    <scope>NUCLEOTIDE SEQUENCE [LARGE SCALE GENOMIC DNA]</scope>
    <source>
        <strain evidence="1 2">LS44</strain>
    </source>
</reference>
<name>A0A7C9P4D1_9GAMM</name>
<protein>
    <submittedName>
        <fullName evidence="1">DUF3080 domain-containing protein</fullName>
    </submittedName>
</protein>
<accession>A0A7C9P4D1</accession>
<dbReference type="Pfam" id="PF11279">
    <property type="entry name" value="DUF3080"/>
    <property type="match status" value="1"/>
</dbReference>
<dbReference type="OrthoDB" id="6997572at2"/>
<gene>
    <name evidence="1" type="ORF">GPL32_14215</name>
</gene>
<dbReference type="Proteomes" id="UP000480312">
    <property type="component" value="Unassembled WGS sequence"/>
</dbReference>